<dbReference type="Pfam" id="PF13671">
    <property type="entry name" value="AAA_33"/>
    <property type="match status" value="1"/>
</dbReference>
<dbReference type="Proteomes" id="UP000702425">
    <property type="component" value="Unassembled WGS sequence"/>
</dbReference>
<gene>
    <name evidence="1" type="primary">cmk</name>
    <name evidence="1" type="ORF">E5S67_05011</name>
</gene>
<dbReference type="InterPro" id="IPR027417">
    <property type="entry name" value="P-loop_NTPase"/>
</dbReference>
<keyword evidence="2" id="KW-1185">Reference proteome</keyword>
<keyword evidence="1" id="KW-0808">Transferase</keyword>
<name>A0ABX2D3L8_9CYAN</name>
<evidence type="ECO:0000313" key="1">
    <source>
        <dbReference type="EMBL" id="NQE37242.1"/>
    </source>
</evidence>
<protein>
    <submittedName>
        <fullName evidence="1">Cytidylate kinase</fullName>
        <ecNumber evidence="1">2.7.4.25</ecNumber>
    </submittedName>
</protein>
<dbReference type="SUPFAM" id="SSF52540">
    <property type="entry name" value="P-loop containing nucleoside triphosphate hydrolases"/>
    <property type="match status" value="1"/>
</dbReference>
<dbReference type="EC" id="2.7.4.25" evidence="1"/>
<accession>A0ABX2D3L8</accession>
<organism evidence="1 2">
    <name type="scientific">Microcoleus asticus IPMA8</name>
    <dbReference type="NCBI Taxonomy" id="2563858"/>
    <lineage>
        <taxon>Bacteria</taxon>
        <taxon>Bacillati</taxon>
        <taxon>Cyanobacteriota</taxon>
        <taxon>Cyanophyceae</taxon>
        <taxon>Oscillatoriophycideae</taxon>
        <taxon>Oscillatoriales</taxon>
        <taxon>Microcoleaceae</taxon>
        <taxon>Microcoleus</taxon>
        <taxon>Microcoleus asticus</taxon>
    </lineage>
</organism>
<reference evidence="1 2" key="1">
    <citation type="journal article" date="2020" name="Sci. Rep.">
        <title>A novel cyanobacterial geosmin producer, revising GeoA distribution and dispersion patterns in Bacteria.</title>
        <authorList>
            <person name="Churro C."/>
            <person name="Semedo-Aguiar A.P."/>
            <person name="Silva A.D."/>
            <person name="Pereira-Leal J.B."/>
            <person name="Leite R.B."/>
        </authorList>
    </citation>
    <scope>NUCLEOTIDE SEQUENCE [LARGE SCALE GENOMIC DNA]</scope>
    <source>
        <strain evidence="1 2">IPMA8</strain>
    </source>
</reference>
<dbReference type="RefSeq" id="WP_172191119.1">
    <property type="nucleotide sequence ID" value="NZ_CAWPPK010000023.1"/>
</dbReference>
<dbReference type="GO" id="GO:0016301">
    <property type="term" value="F:kinase activity"/>
    <property type="evidence" value="ECO:0007669"/>
    <property type="project" value="UniProtKB-KW"/>
</dbReference>
<sequence length="183" mass="20246">MESSQQPANHQPQIILITGNMAAGKSSVAQSLAERLPKSVHLRGDIFRRMMVNGQAEMALNLSAEAYQQLQLRYHLAAMAARHYLQAGFTVVYQDIIIGSALAEVLATFHDVPLSAIVLCPKAEVVAARDAARSKTGYANETMVYAFDRILRTETPRLGYWLDSTNLTVEETVDRILENLQGE</sequence>
<keyword evidence="1" id="KW-0418">Kinase</keyword>
<dbReference type="Gene3D" id="3.40.50.300">
    <property type="entry name" value="P-loop containing nucleotide triphosphate hydrolases"/>
    <property type="match status" value="1"/>
</dbReference>
<comment type="caution">
    <text evidence="1">The sequence shown here is derived from an EMBL/GenBank/DDBJ whole genome shotgun (WGS) entry which is preliminary data.</text>
</comment>
<dbReference type="EMBL" id="SRRZ01000119">
    <property type="protein sequence ID" value="NQE37242.1"/>
    <property type="molecule type" value="Genomic_DNA"/>
</dbReference>
<evidence type="ECO:0000313" key="2">
    <source>
        <dbReference type="Proteomes" id="UP000702425"/>
    </source>
</evidence>
<proteinExistence type="predicted"/>